<feature type="signal peptide" evidence="6">
    <location>
        <begin position="1"/>
        <end position="20"/>
    </location>
</feature>
<evidence type="ECO:0000256" key="5">
    <source>
        <dbReference type="ARBA" id="ARBA00032976"/>
    </source>
</evidence>
<evidence type="ECO:0000256" key="6">
    <source>
        <dbReference type="SAM" id="SignalP"/>
    </source>
</evidence>
<proteinExistence type="inferred from homology"/>
<protein>
    <recommendedName>
        <fullName evidence="3">Chitooligosaccharide deacetylase</fullName>
    </recommendedName>
    <alternativeName>
        <fullName evidence="5">Nodulation protein B</fullName>
    </alternativeName>
</protein>
<reference evidence="9" key="1">
    <citation type="journal article" date="2019" name="Int. J. Syst. Evol. Microbiol.">
        <title>The Global Catalogue of Microorganisms (GCM) 10K type strain sequencing project: providing services to taxonomists for standard genome sequencing and annotation.</title>
        <authorList>
            <consortium name="The Broad Institute Genomics Platform"/>
            <consortium name="The Broad Institute Genome Sequencing Center for Infectious Disease"/>
            <person name="Wu L."/>
            <person name="Ma J."/>
        </authorList>
    </citation>
    <scope>NUCLEOTIDE SEQUENCE [LARGE SCALE GENOMIC DNA]</scope>
    <source>
        <strain evidence="9">CCUG 54329</strain>
    </source>
</reference>
<gene>
    <name evidence="8" type="ORF">ACFQ24_02205</name>
</gene>
<keyword evidence="4 6" id="KW-0732">Signal</keyword>
<evidence type="ECO:0000313" key="8">
    <source>
        <dbReference type="EMBL" id="MFD1103732.1"/>
    </source>
</evidence>
<organism evidence="8 9">
    <name type="scientific">Sphingobium olei</name>
    <dbReference type="NCBI Taxonomy" id="420955"/>
    <lineage>
        <taxon>Bacteria</taxon>
        <taxon>Pseudomonadati</taxon>
        <taxon>Pseudomonadota</taxon>
        <taxon>Alphaproteobacteria</taxon>
        <taxon>Sphingomonadales</taxon>
        <taxon>Sphingomonadaceae</taxon>
        <taxon>Sphingobium</taxon>
    </lineage>
</organism>
<dbReference type="PROSITE" id="PS51677">
    <property type="entry name" value="NODB"/>
    <property type="match status" value="1"/>
</dbReference>
<dbReference type="RefSeq" id="WP_380908772.1">
    <property type="nucleotide sequence ID" value="NZ_JBHTLS010000009.1"/>
</dbReference>
<evidence type="ECO:0000256" key="2">
    <source>
        <dbReference type="ARBA" id="ARBA00010973"/>
    </source>
</evidence>
<dbReference type="InterPro" id="IPR051398">
    <property type="entry name" value="Polysacch_Deacetylase"/>
</dbReference>
<dbReference type="PANTHER" id="PTHR34216:SF11">
    <property type="entry name" value="CHITOOLIGOSACCHARIDE DEACETYLASE"/>
    <property type="match status" value="1"/>
</dbReference>
<dbReference type="Gene3D" id="3.20.20.370">
    <property type="entry name" value="Glycoside hydrolase/deacetylase"/>
    <property type="match status" value="1"/>
</dbReference>
<sequence>MKIKWFILGFGAASVAIAVAAAVRHRCEGFSWPGGASAAVVLTYDDGLPSQMMNVVPALDQLGLKATFFLIDVPDSRLSAWRAIAKRGHEIGNHTRFHPCPTGYTPAVPGHFTDNYPVSEMIGEIGDQERRLAKIDGKPKHSFAAPCGNWISGGKDYLEPLRHTGMVTSGRGVAASSSAAQICRSSFDRMDVPGRVFAETSSAGRMIEYIEEAERNHGLAVLVFHGVGGDHSQTSLAAHDDLLRWLGQHQRDLWITTFSQATAAASKQATRPR</sequence>
<comment type="function">
    <text evidence="1">Is involved in generating a small heat-stable compound (Nod), an acylated oligomer of N-acetylglucosamine, that stimulates mitosis in various plant protoplasts.</text>
</comment>
<dbReference type="Proteomes" id="UP001597203">
    <property type="component" value="Unassembled WGS sequence"/>
</dbReference>
<dbReference type="InterPro" id="IPR002509">
    <property type="entry name" value="NODB_dom"/>
</dbReference>
<evidence type="ECO:0000313" key="9">
    <source>
        <dbReference type="Proteomes" id="UP001597203"/>
    </source>
</evidence>
<evidence type="ECO:0000259" key="7">
    <source>
        <dbReference type="PROSITE" id="PS51677"/>
    </source>
</evidence>
<evidence type="ECO:0000256" key="1">
    <source>
        <dbReference type="ARBA" id="ARBA00003236"/>
    </source>
</evidence>
<comment type="similarity">
    <text evidence="2">Belongs to the polysaccharide deacetylase family.</text>
</comment>
<dbReference type="InterPro" id="IPR011330">
    <property type="entry name" value="Glyco_hydro/deAcase_b/a-brl"/>
</dbReference>
<accession>A0ABW3P003</accession>
<evidence type="ECO:0000256" key="3">
    <source>
        <dbReference type="ARBA" id="ARBA00020071"/>
    </source>
</evidence>
<comment type="caution">
    <text evidence="8">The sequence shown here is derived from an EMBL/GenBank/DDBJ whole genome shotgun (WGS) entry which is preliminary data.</text>
</comment>
<dbReference type="Pfam" id="PF01522">
    <property type="entry name" value="Polysacc_deac_1"/>
    <property type="match status" value="1"/>
</dbReference>
<dbReference type="GO" id="GO:0016787">
    <property type="term" value="F:hydrolase activity"/>
    <property type="evidence" value="ECO:0007669"/>
    <property type="project" value="UniProtKB-KW"/>
</dbReference>
<keyword evidence="9" id="KW-1185">Reference proteome</keyword>
<dbReference type="PANTHER" id="PTHR34216">
    <property type="match status" value="1"/>
</dbReference>
<dbReference type="EMBL" id="JBHTLS010000009">
    <property type="protein sequence ID" value="MFD1103732.1"/>
    <property type="molecule type" value="Genomic_DNA"/>
</dbReference>
<keyword evidence="8" id="KW-0378">Hydrolase</keyword>
<dbReference type="CDD" id="cd10967">
    <property type="entry name" value="CE4_GLA_like_6s"/>
    <property type="match status" value="1"/>
</dbReference>
<feature type="chain" id="PRO_5046518823" description="Chitooligosaccharide deacetylase" evidence="6">
    <location>
        <begin position="21"/>
        <end position="273"/>
    </location>
</feature>
<name>A0ABW3P003_9SPHN</name>
<feature type="domain" description="NodB homology" evidence="7">
    <location>
        <begin position="38"/>
        <end position="273"/>
    </location>
</feature>
<evidence type="ECO:0000256" key="4">
    <source>
        <dbReference type="ARBA" id="ARBA00022729"/>
    </source>
</evidence>
<dbReference type="SUPFAM" id="SSF88713">
    <property type="entry name" value="Glycoside hydrolase/deacetylase"/>
    <property type="match status" value="1"/>
</dbReference>